<name>A0A0E9TNS4_ANGAN</name>
<reference evidence="2" key="1">
    <citation type="submission" date="2014-11" db="EMBL/GenBank/DDBJ databases">
        <authorList>
            <person name="Amaro Gonzalez C."/>
        </authorList>
    </citation>
    <scope>NUCLEOTIDE SEQUENCE</scope>
</reference>
<dbReference type="AlphaFoldDB" id="A0A0E9TNS4"/>
<accession>A0A0E9TNS4</accession>
<feature type="compositionally biased region" description="Polar residues" evidence="1">
    <location>
        <begin position="10"/>
        <end position="20"/>
    </location>
</feature>
<feature type="region of interest" description="Disordered" evidence="1">
    <location>
        <begin position="1"/>
        <end position="21"/>
    </location>
</feature>
<proteinExistence type="predicted"/>
<sequence>MNFWEPALFQSASPSPTQNEKGYKGVLQNCTLHTKKGDPEELSECMQHFLVIVIKTCFERLLSSPLHQPEQIKVTPMLTLP</sequence>
<evidence type="ECO:0000313" key="2">
    <source>
        <dbReference type="EMBL" id="JAH54373.1"/>
    </source>
</evidence>
<evidence type="ECO:0000256" key="1">
    <source>
        <dbReference type="SAM" id="MobiDB-lite"/>
    </source>
</evidence>
<dbReference type="EMBL" id="GBXM01054204">
    <property type="protein sequence ID" value="JAH54373.1"/>
    <property type="molecule type" value="Transcribed_RNA"/>
</dbReference>
<protein>
    <submittedName>
        <fullName evidence="2">Uncharacterized protein</fullName>
    </submittedName>
</protein>
<organism evidence="2">
    <name type="scientific">Anguilla anguilla</name>
    <name type="common">European freshwater eel</name>
    <name type="synonym">Muraena anguilla</name>
    <dbReference type="NCBI Taxonomy" id="7936"/>
    <lineage>
        <taxon>Eukaryota</taxon>
        <taxon>Metazoa</taxon>
        <taxon>Chordata</taxon>
        <taxon>Craniata</taxon>
        <taxon>Vertebrata</taxon>
        <taxon>Euteleostomi</taxon>
        <taxon>Actinopterygii</taxon>
        <taxon>Neopterygii</taxon>
        <taxon>Teleostei</taxon>
        <taxon>Anguilliformes</taxon>
        <taxon>Anguillidae</taxon>
        <taxon>Anguilla</taxon>
    </lineage>
</organism>
<reference evidence="2" key="2">
    <citation type="journal article" date="2015" name="Fish Shellfish Immunol.">
        <title>Early steps in the European eel (Anguilla anguilla)-Vibrio vulnificus interaction in the gills: Role of the RtxA13 toxin.</title>
        <authorList>
            <person name="Callol A."/>
            <person name="Pajuelo D."/>
            <person name="Ebbesson L."/>
            <person name="Teles M."/>
            <person name="MacKenzie S."/>
            <person name="Amaro C."/>
        </authorList>
    </citation>
    <scope>NUCLEOTIDE SEQUENCE</scope>
</reference>